<keyword evidence="2 4" id="KW-0663">Pyridoxal phosphate</keyword>
<dbReference type="InterPro" id="IPR036052">
    <property type="entry name" value="TrpB-like_PALP_sf"/>
</dbReference>
<comment type="cofactor">
    <cofactor evidence="1 4">
        <name>pyridoxal 5'-phosphate</name>
        <dbReference type="ChEBI" id="CHEBI:597326"/>
    </cofactor>
</comment>
<feature type="domain" description="Tryptophan synthase beta chain-like PALP" evidence="5">
    <location>
        <begin position="85"/>
        <end position="395"/>
    </location>
</feature>
<name>A0A2P8HBL5_9BACI</name>
<evidence type="ECO:0000256" key="1">
    <source>
        <dbReference type="ARBA" id="ARBA00001933"/>
    </source>
</evidence>
<dbReference type="AlphaFoldDB" id="A0A2P8HBL5"/>
<keyword evidence="7" id="KW-1185">Reference proteome</keyword>
<evidence type="ECO:0000259" key="5">
    <source>
        <dbReference type="Pfam" id="PF00291"/>
    </source>
</evidence>
<dbReference type="HAMAP" id="MF_01030">
    <property type="entry name" value="D_Ser_dehydrat"/>
    <property type="match status" value="1"/>
</dbReference>
<dbReference type="Proteomes" id="UP000242310">
    <property type="component" value="Unassembled WGS sequence"/>
</dbReference>
<dbReference type="SUPFAM" id="SSF53686">
    <property type="entry name" value="Tryptophan synthase beta subunit-like PLP-dependent enzymes"/>
    <property type="match status" value="1"/>
</dbReference>
<comment type="catalytic activity">
    <reaction evidence="4">
        <text>D-serine = pyruvate + NH4(+)</text>
        <dbReference type="Rhea" id="RHEA:13977"/>
        <dbReference type="ChEBI" id="CHEBI:15361"/>
        <dbReference type="ChEBI" id="CHEBI:28938"/>
        <dbReference type="ChEBI" id="CHEBI:35247"/>
        <dbReference type="EC" id="4.3.1.18"/>
    </reaction>
</comment>
<dbReference type="PANTHER" id="PTHR48078:SF9">
    <property type="entry name" value="D-SERINE DEHYDRATASE"/>
    <property type="match status" value="1"/>
</dbReference>
<evidence type="ECO:0000256" key="4">
    <source>
        <dbReference type="HAMAP-Rule" id="MF_01030"/>
    </source>
</evidence>
<feature type="modified residue" description="N6-(pyridoxal phosphate)lysine" evidence="4">
    <location>
        <position position="112"/>
    </location>
</feature>
<keyword evidence="3 4" id="KW-0456">Lyase</keyword>
<dbReference type="EC" id="4.3.1.18" evidence="4"/>
<evidence type="ECO:0000313" key="6">
    <source>
        <dbReference type="EMBL" id="PSL43617.1"/>
    </source>
</evidence>
<dbReference type="Pfam" id="PF00291">
    <property type="entry name" value="PALP"/>
    <property type="match status" value="1"/>
</dbReference>
<proteinExistence type="inferred from homology"/>
<comment type="similarity">
    <text evidence="4">Belongs to the serine/threonine dehydratase family. DsdA subfamily.</text>
</comment>
<evidence type="ECO:0000256" key="3">
    <source>
        <dbReference type="ARBA" id="ARBA00023239"/>
    </source>
</evidence>
<gene>
    <name evidence="4" type="primary">dsdA</name>
    <name evidence="6" type="ORF">B0H94_11093</name>
</gene>
<dbReference type="GO" id="GO:0016836">
    <property type="term" value="F:hydro-lyase activity"/>
    <property type="evidence" value="ECO:0007669"/>
    <property type="project" value="UniProtKB-UniRule"/>
</dbReference>
<dbReference type="GO" id="GO:0036088">
    <property type="term" value="P:D-serine catabolic process"/>
    <property type="evidence" value="ECO:0007669"/>
    <property type="project" value="TreeGrafter"/>
</dbReference>
<dbReference type="RefSeq" id="WP_106589278.1">
    <property type="nucleotide sequence ID" value="NZ_PYAV01000010.1"/>
</dbReference>
<reference evidence="6 7" key="1">
    <citation type="submission" date="2018-03" db="EMBL/GenBank/DDBJ databases">
        <title>Genomic Encyclopedia of Type Strains, Phase III (KMG-III): the genomes of soil and plant-associated and newly described type strains.</title>
        <authorList>
            <person name="Whitman W."/>
        </authorList>
    </citation>
    <scope>NUCLEOTIDE SEQUENCE [LARGE SCALE GENOMIC DNA]</scope>
    <source>
        <strain evidence="6 7">CGMCC 1.07653</strain>
    </source>
</reference>
<protein>
    <recommendedName>
        <fullName evidence="4">Probable D-serine dehydratase</fullName>
        <ecNumber evidence="4">4.3.1.18</ecNumber>
    </recommendedName>
    <alternativeName>
        <fullName evidence="4">D-serine deaminase</fullName>
        <shortName evidence="4">DSD</shortName>
    </alternativeName>
</protein>
<dbReference type="InterPro" id="IPR011780">
    <property type="entry name" value="D_Ser_am_lyase"/>
</dbReference>
<dbReference type="EMBL" id="PYAV01000010">
    <property type="protein sequence ID" value="PSL43617.1"/>
    <property type="molecule type" value="Genomic_DNA"/>
</dbReference>
<dbReference type="Gene3D" id="3.40.50.1100">
    <property type="match status" value="2"/>
</dbReference>
<dbReference type="InterPro" id="IPR050147">
    <property type="entry name" value="Ser/Thr_Dehydratase"/>
</dbReference>
<dbReference type="PANTHER" id="PTHR48078">
    <property type="entry name" value="THREONINE DEHYDRATASE, MITOCHONDRIAL-RELATED"/>
    <property type="match status" value="1"/>
</dbReference>
<dbReference type="NCBIfam" id="TIGR02035">
    <property type="entry name" value="D_Ser_am_lyase"/>
    <property type="match status" value="1"/>
</dbReference>
<dbReference type="GO" id="GO:0030170">
    <property type="term" value="F:pyridoxal phosphate binding"/>
    <property type="evidence" value="ECO:0007669"/>
    <property type="project" value="InterPro"/>
</dbReference>
<dbReference type="GO" id="GO:0009097">
    <property type="term" value="P:isoleucine biosynthetic process"/>
    <property type="evidence" value="ECO:0007669"/>
    <property type="project" value="TreeGrafter"/>
</dbReference>
<dbReference type="NCBIfam" id="NF002823">
    <property type="entry name" value="PRK02991.1"/>
    <property type="match status" value="1"/>
</dbReference>
<dbReference type="GO" id="GO:0008721">
    <property type="term" value="F:D-serine ammonia-lyase activity"/>
    <property type="evidence" value="ECO:0007669"/>
    <property type="project" value="UniProtKB-EC"/>
</dbReference>
<comment type="caution">
    <text evidence="6">The sequence shown here is derived from an EMBL/GenBank/DDBJ whole genome shotgun (WGS) entry which is preliminary data.</text>
</comment>
<dbReference type="InterPro" id="IPR001926">
    <property type="entry name" value="TrpB-like_PALP"/>
</dbReference>
<organism evidence="6 7">
    <name type="scientific">Salsuginibacillus halophilus</name>
    <dbReference type="NCBI Taxonomy" id="517424"/>
    <lineage>
        <taxon>Bacteria</taxon>
        <taxon>Bacillati</taxon>
        <taxon>Bacillota</taxon>
        <taxon>Bacilli</taxon>
        <taxon>Bacillales</taxon>
        <taxon>Bacillaceae</taxon>
        <taxon>Salsuginibacillus</taxon>
    </lineage>
</organism>
<dbReference type="OrthoDB" id="9780546at2"/>
<evidence type="ECO:0000313" key="7">
    <source>
        <dbReference type="Proteomes" id="UP000242310"/>
    </source>
</evidence>
<evidence type="ECO:0000256" key="2">
    <source>
        <dbReference type="ARBA" id="ARBA00022898"/>
    </source>
</evidence>
<sequence>MLFGKRIEDWKAEYPAVADILNREEVMWLNPRYDGTAPLHEHDDVHRQTVAQAKARLERFEPLLRSFFQLETNEKIESPVTYIADLQSAEGELPGTWLLKRDDLLPTAGSIKARGGFHEVFRLAEQVSANHGMLPGFEAYEAFQTQEMRELFQTYRVHVGSTGNLGLSIGLMSAVLGFQATVHMSSDAKTWKKEMLQSYGVTVKEYTGDYSKAVTSGRELCRQTPGCYFVDDEASPHLFNGYAAAGTEVKAQLRHLNIRVSKDTPLFVYLPCGVGGGPAGVAYGLKQMYGPNVHCFFSEPVESPAVLLGLLTGAHEKLAVQHFGLTNETIADGLAVGRPSRLACQMMDTSLSGAFTVKDEELARLQKAAYDTEGIKLEPSAAAGLPGAAKVLASGYVESRGIDPNRITHLSWSTGGSLVPSDIFAQSLSNPFS</sequence>
<accession>A0A2P8HBL5</accession>